<dbReference type="OrthoDB" id="10267127at2759"/>
<protein>
    <recommendedName>
        <fullName evidence="3">Spore coat protein CotH</fullName>
    </recommendedName>
</protein>
<dbReference type="Pfam" id="PF08757">
    <property type="entry name" value="CotH"/>
    <property type="match status" value="1"/>
</dbReference>
<dbReference type="EMBL" id="JAAAHW010009794">
    <property type="protein sequence ID" value="KAF9936243.1"/>
    <property type="molecule type" value="Genomic_DNA"/>
</dbReference>
<organism evidence="1 2">
    <name type="scientific">Modicella reniformis</name>
    <dbReference type="NCBI Taxonomy" id="1440133"/>
    <lineage>
        <taxon>Eukaryota</taxon>
        <taxon>Fungi</taxon>
        <taxon>Fungi incertae sedis</taxon>
        <taxon>Mucoromycota</taxon>
        <taxon>Mortierellomycotina</taxon>
        <taxon>Mortierellomycetes</taxon>
        <taxon>Mortierellales</taxon>
        <taxon>Mortierellaceae</taxon>
        <taxon>Modicella</taxon>
    </lineage>
</organism>
<name>A0A9P6LSW9_9FUNG</name>
<feature type="non-terminal residue" evidence="1">
    <location>
        <position position="358"/>
    </location>
</feature>
<reference evidence="1" key="1">
    <citation type="journal article" date="2020" name="Fungal Divers.">
        <title>Resolving the Mortierellaceae phylogeny through synthesis of multi-gene phylogenetics and phylogenomics.</title>
        <authorList>
            <person name="Vandepol N."/>
            <person name="Liber J."/>
            <person name="Desiro A."/>
            <person name="Na H."/>
            <person name="Kennedy M."/>
            <person name="Barry K."/>
            <person name="Grigoriev I.V."/>
            <person name="Miller A.N."/>
            <person name="O'Donnell K."/>
            <person name="Stajich J.E."/>
            <person name="Bonito G."/>
        </authorList>
    </citation>
    <scope>NUCLEOTIDE SEQUENCE</scope>
    <source>
        <strain evidence="1">MES-2147</strain>
    </source>
</reference>
<sequence>MASKAFDDAQIGTIHITADEATFADMVSHPLEEDRKAIKADFRFINSDTNYSAKEVKLKISRPSSRQFKKLSLRVKFEKGETFFERPIIKLRSQVYDPTFIRERIYFDALNSIGVRTTQGAYVRVYVNGKPFGFYMMVEDIEPPFLASTMHNGNPPSQLGSLYQMGSHITGLEATLLYQGPKTTDYHPQIYEMKNLGDNTEAEPMAQLIAFLKDLSEYDPTKTGGIKFWNARLDLESYLRSMVMEYLAGAWDAYWWKGNNYFLYYNPTLKVWQFIPTDFDSTFNDGNRADVYTTYKQFAASRLSRKGRDHPLITKLIYKNKEINARFEKILLEFTQKFFNLQVLNTRIDSYVQMIKEE</sequence>
<dbReference type="PANTHER" id="PTHR40050:SF1">
    <property type="entry name" value="INNER SPORE COAT PROTEIN H"/>
    <property type="match status" value="1"/>
</dbReference>
<accession>A0A9P6LSW9</accession>
<evidence type="ECO:0000313" key="1">
    <source>
        <dbReference type="EMBL" id="KAF9936243.1"/>
    </source>
</evidence>
<dbReference type="PANTHER" id="PTHR40050">
    <property type="entry name" value="INNER SPORE COAT PROTEIN H"/>
    <property type="match status" value="1"/>
</dbReference>
<keyword evidence="2" id="KW-1185">Reference proteome</keyword>
<evidence type="ECO:0000313" key="2">
    <source>
        <dbReference type="Proteomes" id="UP000749646"/>
    </source>
</evidence>
<comment type="caution">
    <text evidence="1">The sequence shown here is derived from an EMBL/GenBank/DDBJ whole genome shotgun (WGS) entry which is preliminary data.</text>
</comment>
<dbReference type="InterPro" id="IPR014867">
    <property type="entry name" value="Spore_coat_CotH_CotH2/3/7"/>
</dbReference>
<evidence type="ECO:0008006" key="3">
    <source>
        <dbReference type="Google" id="ProtNLM"/>
    </source>
</evidence>
<proteinExistence type="predicted"/>
<dbReference type="Proteomes" id="UP000749646">
    <property type="component" value="Unassembled WGS sequence"/>
</dbReference>
<dbReference type="AlphaFoldDB" id="A0A9P6LSW9"/>
<gene>
    <name evidence="1" type="ORF">BGZ65_002606</name>
</gene>